<accession>A0A1A9N7W8</accession>
<dbReference type="EMBL" id="LXKA01000206">
    <property type="protein sequence ID" value="OAJ61640.1"/>
    <property type="molecule type" value="Genomic_DNA"/>
</dbReference>
<evidence type="ECO:0000256" key="1">
    <source>
        <dbReference type="SAM" id="MobiDB-lite"/>
    </source>
</evidence>
<comment type="caution">
    <text evidence="2">The sequence shown here is derived from an EMBL/GenBank/DDBJ whole genome shotgun (WGS) entry which is preliminary data.</text>
</comment>
<name>A0A1A9N7W8_9BURK</name>
<reference evidence="2 3" key="1">
    <citation type="submission" date="2016-04" db="EMBL/GenBank/DDBJ databases">
        <title>Reclassification of Paraburkholderia panaciterrae (Farh et al. 2015) Dobritsa &amp; Samadpour 2016 as a later homotypic synonym of Paraburkholderia ginsengiterrae (Farh et al. 2015) Dobritsa &amp; Samadpour 2016.</title>
        <authorList>
            <person name="Dobritsa A.P."/>
            <person name="Kutumbaka K."/>
            <person name="Samadpour M."/>
        </authorList>
    </citation>
    <scope>NUCLEOTIDE SEQUENCE [LARGE SCALE GENOMIC DNA]</scope>
    <source>
        <strain evidence="2 3">DCY85</strain>
    </source>
</reference>
<dbReference type="AlphaFoldDB" id="A0A1A9N7W8"/>
<evidence type="ECO:0000313" key="2">
    <source>
        <dbReference type="EMBL" id="OAJ61640.1"/>
    </source>
</evidence>
<organism evidence="2 3">
    <name type="scientific">Paraburkholderia ginsengiterrae</name>
    <dbReference type="NCBI Taxonomy" id="1462993"/>
    <lineage>
        <taxon>Bacteria</taxon>
        <taxon>Pseudomonadati</taxon>
        <taxon>Pseudomonadota</taxon>
        <taxon>Betaproteobacteria</taxon>
        <taxon>Burkholderiales</taxon>
        <taxon>Burkholderiaceae</taxon>
        <taxon>Paraburkholderia</taxon>
    </lineage>
</organism>
<sequence length="76" mass="7906">MARRSEGESGRDRAVGQGGVQKRVDRARRTRGDAGAAAVGSSGAFWADACCAAGRLEREQDTCTSGFGTVHSKSDC</sequence>
<proteinExistence type="predicted"/>
<gene>
    <name evidence="2" type="ORF">A6V37_38210</name>
</gene>
<feature type="compositionally biased region" description="Basic and acidic residues" evidence="1">
    <location>
        <begin position="1"/>
        <end position="14"/>
    </location>
</feature>
<feature type="region of interest" description="Disordered" evidence="1">
    <location>
        <begin position="1"/>
        <end position="38"/>
    </location>
</feature>
<evidence type="ECO:0000313" key="3">
    <source>
        <dbReference type="Proteomes" id="UP000078116"/>
    </source>
</evidence>
<protein>
    <submittedName>
        <fullName evidence="2">Uncharacterized protein</fullName>
    </submittedName>
</protein>
<dbReference type="Proteomes" id="UP000078116">
    <property type="component" value="Unassembled WGS sequence"/>
</dbReference>